<dbReference type="AlphaFoldDB" id="A0AAE4SYZ1"/>
<dbReference type="Proteomes" id="UP001245683">
    <property type="component" value="Unassembled WGS sequence"/>
</dbReference>
<accession>A0AAE4SYZ1</accession>
<organism evidence="2 3">
    <name type="scientific">Thermococcus waiotapuensis</name>
    <dbReference type="NCBI Taxonomy" id="90909"/>
    <lineage>
        <taxon>Archaea</taxon>
        <taxon>Methanobacteriati</taxon>
        <taxon>Methanobacteriota</taxon>
        <taxon>Thermococci</taxon>
        <taxon>Thermococcales</taxon>
        <taxon>Thermococcaceae</taxon>
        <taxon>Thermococcus</taxon>
    </lineage>
</organism>
<gene>
    <name evidence="2" type="ORF">RBI02_06795</name>
</gene>
<reference evidence="2 3" key="1">
    <citation type="submission" date="2023-08" db="EMBL/GenBank/DDBJ databases">
        <title>Draft genome sequence of Thermococcus waiotapuensis WT1T, a thermophilic sulphur-dependent archaeon from order Thermococcales.</title>
        <authorList>
            <person name="Manners S.H."/>
            <person name="Carere C.R."/>
            <person name="Dhami M.K."/>
            <person name="Dobson R.C.J."/>
            <person name="Stott M.B."/>
        </authorList>
    </citation>
    <scope>NUCLEOTIDE SEQUENCE [LARGE SCALE GENOMIC DNA]</scope>
    <source>
        <strain evidence="2 3">WT1</strain>
    </source>
</reference>
<name>A0AAE4SYZ1_9EURY</name>
<proteinExistence type="predicted"/>
<keyword evidence="1" id="KW-1133">Transmembrane helix</keyword>
<feature type="transmembrane region" description="Helical" evidence="1">
    <location>
        <begin position="102"/>
        <end position="122"/>
    </location>
</feature>
<keyword evidence="3" id="KW-1185">Reference proteome</keyword>
<evidence type="ECO:0000313" key="2">
    <source>
        <dbReference type="EMBL" id="MDV3104244.1"/>
    </source>
</evidence>
<feature type="transmembrane region" description="Helical" evidence="1">
    <location>
        <begin position="47"/>
        <end position="67"/>
    </location>
</feature>
<keyword evidence="1" id="KW-0472">Membrane</keyword>
<keyword evidence="1" id="KW-0812">Transmembrane</keyword>
<comment type="caution">
    <text evidence="2">The sequence shown here is derived from an EMBL/GenBank/DDBJ whole genome shotgun (WGS) entry which is preliminary data.</text>
</comment>
<evidence type="ECO:0000256" key="1">
    <source>
        <dbReference type="SAM" id="Phobius"/>
    </source>
</evidence>
<sequence length="129" mass="14028">MLALSTLAFIVAASFIIFNVSHSEVTLHFTSFGNPEGKSYYIFMKELILPFAGTYEVTGSNVTILTLEGSFNGTFMTRDRAVGVISVQKVGNEQIVRIIPRIGVSPASIVVLTLIGVGWAYAVRVLKLE</sequence>
<protein>
    <submittedName>
        <fullName evidence="2">Uncharacterized protein</fullName>
    </submittedName>
</protein>
<dbReference type="RefSeq" id="WP_315342357.1">
    <property type="nucleotide sequence ID" value="NZ_JAVDZE010000003.1"/>
</dbReference>
<evidence type="ECO:0000313" key="3">
    <source>
        <dbReference type="Proteomes" id="UP001245683"/>
    </source>
</evidence>
<dbReference type="EMBL" id="JAVDZE010000003">
    <property type="protein sequence ID" value="MDV3104244.1"/>
    <property type="molecule type" value="Genomic_DNA"/>
</dbReference>